<dbReference type="FunFam" id="1.10.150.20:FF:000003">
    <property type="entry name" value="DNA polymerase I"/>
    <property type="match status" value="1"/>
</dbReference>
<dbReference type="RefSeq" id="WP_158338978.1">
    <property type="nucleotide sequence ID" value="NZ_CP034855.1"/>
</dbReference>
<feature type="domain" description="5'-3' exonuclease" evidence="4">
    <location>
        <begin position="4"/>
        <end position="269"/>
    </location>
</feature>
<name>A0A4D6Y9C2_9GAMM</name>
<evidence type="ECO:0000256" key="2">
    <source>
        <dbReference type="ARBA" id="ARBA00022801"/>
    </source>
</evidence>
<keyword evidence="1" id="KW-0540">Nuclease</keyword>
<dbReference type="GO" id="GO:0017108">
    <property type="term" value="F:5'-flap endonuclease activity"/>
    <property type="evidence" value="ECO:0007669"/>
    <property type="project" value="InterPro"/>
</dbReference>
<dbReference type="Gene3D" id="3.40.50.1010">
    <property type="entry name" value="5'-nuclease"/>
    <property type="match status" value="1"/>
</dbReference>
<keyword evidence="2" id="KW-0378">Hydrolase</keyword>
<dbReference type="CDD" id="cd09859">
    <property type="entry name" value="PIN_53EXO"/>
    <property type="match status" value="1"/>
</dbReference>
<dbReference type="PANTHER" id="PTHR42646:SF2">
    <property type="entry name" value="5'-3' EXONUCLEASE FAMILY PROTEIN"/>
    <property type="match status" value="1"/>
</dbReference>
<dbReference type="EMBL" id="CP034855">
    <property type="protein sequence ID" value="QCI25792.1"/>
    <property type="molecule type" value="Genomic_DNA"/>
</dbReference>
<dbReference type="InterPro" id="IPR002421">
    <property type="entry name" value="5-3_exonuclease"/>
</dbReference>
<dbReference type="PANTHER" id="PTHR42646">
    <property type="entry name" value="FLAP ENDONUCLEASE XNI"/>
    <property type="match status" value="1"/>
</dbReference>
<reference evidence="5 6" key="1">
    <citation type="submission" date="2018-12" db="EMBL/GenBank/DDBJ databases">
        <authorList>
            <person name="Chong R.A."/>
        </authorList>
    </citation>
    <scope>NUCLEOTIDE SEQUENCE [LARGE SCALE GENOMIC DNA]</scope>
    <source>
        <strain evidence="5 6">Sav</strain>
    </source>
</reference>
<evidence type="ECO:0000313" key="6">
    <source>
        <dbReference type="Proteomes" id="UP000298585"/>
    </source>
</evidence>
<keyword evidence="3" id="KW-0238">DNA-binding</keyword>
<dbReference type="SUPFAM" id="SSF47807">
    <property type="entry name" value="5' to 3' exonuclease, C-terminal subdomain"/>
    <property type="match status" value="1"/>
</dbReference>
<reference evidence="5 6" key="2">
    <citation type="submission" date="2019-05" db="EMBL/GenBank/DDBJ databases">
        <title>Genome evolution of the obligate endosymbiont Buchnera aphidicola.</title>
        <authorList>
            <person name="Moran N.A."/>
        </authorList>
    </citation>
    <scope>NUCLEOTIDE SEQUENCE [LARGE SCALE GENOMIC DNA]</scope>
    <source>
        <strain evidence="5 6">Sav</strain>
    </source>
</reference>
<evidence type="ECO:0000256" key="1">
    <source>
        <dbReference type="ARBA" id="ARBA00022722"/>
    </source>
</evidence>
<sequence>MNEIKNHPVIIIDGSLYLYSSYYGFREFQHTSGQSCGAIYGMLKMIDNIFKKYKHSEKFIIVFDSSQKTFRKKLFKEYKNNRMPMPNALCMQIQPLFRILKKIGIKVLTIPGIEADDIIGSLAYKLENIGEKILIISHDKDMLQLVTKNINIFNKKDNRIITPEVIKEKYGIAPKEFIDLLALVGDVSDNIPGIPKIGIKTALFLLNNFSNIKNIYNNIEKIQFLPLRNAKNIAIELKNNKKTAFLSYELAKIKLNISIDVNLNEMIIKKYCSKKTFRVFHKYISSF</sequence>
<dbReference type="OrthoDB" id="9806424at2"/>
<dbReference type="InterPro" id="IPR008918">
    <property type="entry name" value="HhH2"/>
</dbReference>
<protein>
    <submittedName>
        <fullName evidence="5">5'-3' exonuclease</fullName>
    </submittedName>
</protein>
<dbReference type="Proteomes" id="UP000298585">
    <property type="component" value="Chromosome"/>
</dbReference>
<dbReference type="InterPro" id="IPR038969">
    <property type="entry name" value="FEN"/>
</dbReference>
<dbReference type="SMART" id="SM00475">
    <property type="entry name" value="53EXOc"/>
    <property type="match status" value="1"/>
</dbReference>
<dbReference type="AlphaFoldDB" id="A0A4D6Y9C2"/>
<dbReference type="Pfam" id="PF01367">
    <property type="entry name" value="5_3_exonuc"/>
    <property type="match status" value="1"/>
</dbReference>
<dbReference type="InterPro" id="IPR020046">
    <property type="entry name" value="5-3_exonucl_a-hlix_arch_N"/>
</dbReference>
<dbReference type="InterPro" id="IPR036279">
    <property type="entry name" value="5-3_exonuclease_C_sf"/>
</dbReference>
<dbReference type="Pfam" id="PF02739">
    <property type="entry name" value="5_3_exonuc_N"/>
    <property type="match status" value="1"/>
</dbReference>
<organism evidence="5 6">
    <name type="scientific">Buchnera aphidicola</name>
    <name type="common">Sitobion avenae</name>
    <dbReference type="NCBI Taxonomy" id="571428"/>
    <lineage>
        <taxon>Bacteria</taxon>
        <taxon>Pseudomonadati</taxon>
        <taxon>Pseudomonadota</taxon>
        <taxon>Gammaproteobacteria</taxon>
        <taxon>Enterobacterales</taxon>
        <taxon>Erwiniaceae</taxon>
        <taxon>Buchnera</taxon>
    </lineage>
</organism>
<dbReference type="SMART" id="SM00279">
    <property type="entry name" value="HhH2"/>
    <property type="match status" value="1"/>
</dbReference>
<accession>A0A4D6Y9C2</accession>
<dbReference type="InterPro" id="IPR029060">
    <property type="entry name" value="PIN-like_dom_sf"/>
</dbReference>
<dbReference type="Gene3D" id="1.10.150.20">
    <property type="entry name" value="5' to 3' exonuclease, C-terminal subdomain"/>
    <property type="match status" value="1"/>
</dbReference>
<gene>
    <name evidence="5" type="ORF">D9V77_02145</name>
</gene>
<dbReference type="GO" id="GO:0033567">
    <property type="term" value="P:DNA replication, Okazaki fragment processing"/>
    <property type="evidence" value="ECO:0007669"/>
    <property type="project" value="InterPro"/>
</dbReference>
<dbReference type="NCBIfam" id="NF011545">
    <property type="entry name" value="PRK14976.1-2"/>
    <property type="match status" value="1"/>
</dbReference>
<evidence type="ECO:0000313" key="5">
    <source>
        <dbReference type="EMBL" id="QCI25792.1"/>
    </source>
</evidence>
<dbReference type="CDD" id="cd09898">
    <property type="entry name" value="H3TH_53EXO"/>
    <property type="match status" value="1"/>
</dbReference>
<dbReference type="SUPFAM" id="SSF88723">
    <property type="entry name" value="PIN domain-like"/>
    <property type="match status" value="1"/>
</dbReference>
<evidence type="ECO:0000259" key="4">
    <source>
        <dbReference type="SMART" id="SM00475"/>
    </source>
</evidence>
<dbReference type="InterPro" id="IPR020045">
    <property type="entry name" value="DNA_polI_H3TH"/>
</dbReference>
<dbReference type="GO" id="GO:0003677">
    <property type="term" value="F:DNA binding"/>
    <property type="evidence" value="ECO:0007669"/>
    <property type="project" value="UniProtKB-KW"/>
</dbReference>
<dbReference type="GO" id="GO:0008409">
    <property type="term" value="F:5'-3' exonuclease activity"/>
    <property type="evidence" value="ECO:0007669"/>
    <property type="project" value="InterPro"/>
</dbReference>
<keyword evidence="5" id="KW-0269">Exonuclease</keyword>
<evidence type="ECO:0000256" key="3">
    <source>
        <dbReference type="ARBA" id="ARBA00023125"/>
    </source>
</evidence>
<proteinExistence type="predicted"/>